<feature type="domain" description="Cadherin" evidence="12">
    <location>
        <begin position="174"/>
        <end position="281"/>
    </location>
</feature>
<evidence type="ECO:0000313" key="13">
    <source>
        <dbReference type="Ensembl" id="ENSTRUP00000049287.2"/>
    </source>
</evidence>
<dbReference type="InterPro" id="IPR050174">
    <property type="entry name" value="Protocadherin/Cadherin-CA"/>
</dbReference>
<accession>A0A3B5K1F8</accession>
<evidence type="ECO:0000256" key="8">
    <source>
        <dbReference type="ARBA" id="ARBA00023136"/>
    </source>
</evidence>
<evidence type="ECO:0000256" key="2">
    <source>
        <dbReference type="ARBA" id="ARBA00022692"/>
    </source>
</evidence>
<dbReference type="SMART" id="SM00112">
    <property type="entry name" value="CA"/>
    <property type="match status" value="2"/>
</dbReference>
<dbReference type="FunFam" id="2.60.40.60:FF:000006">
    <property type="entry name" value="Protocadherin alpha 2"/>
    <property type="match status" value="1"/>
</dbReference>
<comment type="subcellular location">
    <subcellularLocation>
        <location evidence="1">Membrane</location>
        <topology evidence="1">Single-pass membrane protein</topology>
    </subcellularLocation>
</comment>
<dbReference type="PRINTS" id="PR00205">
    <property type="entry name" value="CADHERIN"/>
</dbReference>
<keyword evidence="8 11" id="KW-0472">Membrane</keyword>
<evidence type="ECO:0000256" key="3">
    <source>
        <dbReference type="ARBA" id="ARBA00022729"/>
    </source>
</evidence>
<proteinExistence type="predicted"/>
<dbReference type="InterPro" id="IPR013164">
    <property type="entry name" value="Cadherin_N"/>
</dbReference>
<dbReference type="SUPFAM" id="SSF49313">
    <property type="entry name" value="Cadherin-like"/>
    <property type="match status" value="2"/>
</dbReference>
<dbReference type="PROSITE" id="PS00232">
    <property type="entry name" value="CADHERIN_1"/>
    <property type="match status" value="2"/>
</dbReference>
<evidence type="ECO:0000256" key="7">
    <source>
        <dbReference type="ARBA" id="ARBA00022989"/>
    </source>
</evidence>
<dbReference type="InterPro" id="IPR020894">
    <property type="entry name" value="Cadherin_CS"/>
</dbReference>
<dbReference type="GO" id="GO:0007156">
    <property type="term" value="P:homophilic cell adhesion via plasma membrane adhesion molecules"/>
    <property type="evidence" value="ECO:0007669"/>
    <property type="project" value="InterPro"/>
</dbReference>
<reference evidence="13" key="3">
    <citation type="submission" date="2025-09" db="UniProtKB">
        <authorList>
            <consortium name="Ensembl"/>
        </authorList>
    </citation>
    <scope>IDENTIFICATION</scope>
</reference>
<dbReference type="InterPro" id="IPR002126">
    <property type="entry name" value="Cadherin-like_dom"/>
</dbReference>
<dbReference type="Proteomes" id="UP000005226">
    <property type="component" value="Chromosome 14"/>
</dbReference>
<dbReference type="InParanoid" id="A0A3B5K1F8"/>
<keyword evidence="4" id="KW-0677">Repeat</keyword>
<keyword evidence="5 10" id="KW-0106">Calcium</keyword>
<dbReference type="AlphaFoldDB" id="A0A3B5K1F8"/>
<dbReference type="InterPro" id="IPR015919">
    <property type="entry name" value="Cadherin-like_sf"/>
</dbReference>
<keyword evidence="7 11" id="KW-1133">Transmembrane helix</keyword>
<dbReference type="GeneTree" id="ENSGT00940000165118"/>
<reference evidence="13" key="2">
    <citation type="submission" date="2025-08" db="UniProtKB">
        <authorList>
            <consortium name="Ensembl"/>
        </authorList>
    </citation>
    <scope>IDENTIFICATION</scope>
</reference>
<reference evidence="13 14" key="1">
    <citation type="journal article" date="2011" name="Genome Biol. Evol.">
        <title>Integration of the genetic map and genome assembly of fugu facilitates insights into distinct features of genome evolution in teleosts and mammals.</title>
        <authorList>
            <person name="Kai W."/>
            <person name="Kikuchi K."/>
            <person name="Tohari S."/>
            <person name="Chew A.K."/>
            <person name="Tay A."/>
            <person name="Fujiwara A."/>
            <person name="Hosoya S."/>
            <person name="Suetake H."/>
            <person name="Naruse K."/>
            <person name="Brenner S."/>
            <person name="Suzuki Y."/>
            <person name="Venkatesh B."/>
        </authorList>
    </citation>
    <scope>NUCLEOTIDE SEQUENCE [LARGE SCALE GENOMIC DNA]</scope>
</reference>
<feature type="transmembrane region" description="Helical" evidence="11">
    <location>
        <begin position="6"/>
        <end position="28"/>
    </location>
</feature>
<evidence type="ECO:0000256" key="11">
    <source>
        <dbReference type="SAM" id="Phobius"/>
    </source>
</evidence>
<name>A0A3B5K1F8_TAKRU</name>
<sequence length="295" mass="32822">QSFLTLARCSIIFSVFLMACACISGRLCREILFIPGSIMEQRRCQRRGGRGYVVCCIVVLLWSVSSAQIRYSVSEEVDEGTVIGNVAKDLGFDKSALKDRKYRIVSNNADSLFHVSQEDGVLYASRKIDREAVCAHSSTCLISLKTVLENPLEIHYLNIIVNILDINDNPPVFTQELYSAMLDENAPLGTTVMQVNATDLDDGLNGEVVYSFSNIVNHKLLNLFDIDAMTGEITVKGLIDYEEKDRYEIEIQASDKGFAPLVMQKSIIVKIIDVNDNAPEIELGTQTSLTIAVYF</sequence>
<dbReference type="GO" id="GO:0005509">
    <property type="term" value="F:calcium ion binding"/>
    <property type="evidence" value="ECO:0007669"/>
    <property type="project" value="UniProtKB-UniRule"/>
</dbReference>
<keyword evidence="9" id="KW-0325">Glycoprotein</keyword>
<dbReference type="OMA" id="SNVGECT"/>
<dbReference type="Gene3D" id="2.60.40.60">
    <property type="entry name" value="Cadherins"/>
    <property type="match status" value="2"/>
</dbReference>
<dbReference type="GO" id="GO:0009653">
    <property type="term" value="P:anatomical structure morphogenesis"/>
    <property type="evidence" value="ECO:0007669"/>
    <property type="project" value="UniProtKB-ARBA"/>
</dbReference>
<evidence type="ECO:0000256" key="4">
    <source>
        <dbReference type="ARBA" id="ARBA00022737"/>
    </source>
</evidence>
<dbReference type="Ensembl" id="ENSTRUT00000057358.2">
    <property type="protein sequence ID" value="ENSTRUP00000049287.2"/>
    <property type="gene ID" value="ENSTRUG00000021733.2"/>
</dbReference>
<dbReference type="CDD" id="cd11304">
    <property type="entry name" value="Cadherin_repeat"/>
    <property type="match status" value="2"/>
</dbReference>
<dbReference type="FunFam" id="2.60.40.60:FF:000002">
    <property type="entry name" value="Protocadherin alpha 2"/>
    <property type="match status" value="1"/>
</dbReference>
<dbReference type="Pfam" id="PF08266">
    <property type="entry name" value="Cadherin_2"/>
    <property type="match status" value="1"/>
</dbReference>
<keyword evidence="14" id="KW-1185">Reference proteome</keyword>
<organism evidence="13 14">
    <name type="scientific">Takifugu rubripes</name>
    <name type="common">Japanese pufferfish</name>
    <name type="synonym">Fugu rubripes</name>
    <dbReference type="NCBI Taxonomy" id="31033"/>
    <lineage>
        <taxon>Eukaryota</taxon>
        <taxon>Metazoa</taxon>
        <taxon>Chordata</taxon>
        <taxon>Craniata</taxon>
        <taxon>Vertebrata</taxon>
        <taxon>Euteleostomi</taxon>
        <taxon>Actinopterygii</taxon>
        <taxon>Neopterygii</taxon>
        <taxon>Teleostei</taxon>
        <taxon>Neoteleostei</taxon>
        <taxon>Acanthomorphata</taxon>
        <taxon>Eupercaria</taxon>
        <taxon>Tetraodontiformes</taxon>
        <taxon>Tetradontoidea</taxon>
        <taxon>Tetraodontidae</taxon>
        <taxon>Takifugu</taxon>
    </lineage>
</organism>
<dbReference type="GO" id="GO:0005886">
    <property type="term" value="C:plasma membrane"/>
    <property type="evidence" value="ECO:0007669"/>
    <property type="project" value="InterPro"/>
</dbReference>
<evidence type="ECO:0000256" key="5">
    <source>
        <dbReference type="ARBA" id="ARBA00022837"/>
    </source>
</evidence>
<keyword evidence="6" id="KW-0130">Cell adhesion</keyword>
<feature type="domain" description="Cadherin" evidence="12">
    <location>
        <begin position="65"/>
        <end position="173"/>
    </location>
</feature>
<keyword evidence="2 11" id="KW-0812">Transmembrane</keyword>
<feature type="transmembrane region" description="Helical" evidence="11">
    <location>
        <begin position="49"/>
        <end position="65"/>
    </location>
</feature>
<evidence type="ECO:0000256" key="6">
    <source>
        <dbReference type="ARBA" id="ARBA00022889"/>
    </source>
</evidence>
<dbReference type="Pfam" id="PF00028">
    <property type="entry name" value="Cadherin"/>
    <property type="match status" value="1"/>
</dbReference>
<dbReference type="PANTHER" id="PTHR24028">
    <property type="entry name" value="CADHERIN-87A"/>
    <property type="match status" value="1"/>
</dbReference>
<keyword evidence="3" id="KW-0732">Signal</keyword>
<protein>
    <recommendedName>
        <fullName evidence="12">Cadherin domain-containing protein</fullName>
    </recommendedName>
</protein>
<dbReference type="PROSITE" id="PS50268">
    <property type="entry name" value="CADHERIN_2"/>
    <property type="match status" value="2"/>
</dbReference>
<evidence type="ECO:0000259" key="12">
    <source>
        <dbReference type="PROSITE" id="PS50268"/>
    </source>
</evidence>
<evidence type="ECO:0000256" key="10">
    <source>
        <dbReference type="PROSITE-ProRule" id="PRU00043"/>
    </source>
</evidence>
<evidence type="ECO:0000256" key="1">
    <source>
        <dbReference type="ARBA" id="ARBA00004167"/>
    </source>
</evidence>
<evidence type="ECO:0000256" key="9">
    <source>
        <dbReference type="ARBA" id="ARBA00023180"/>
    </source>
</evidence>
<dbReference type="PANTHER" id="PTHR24028:SF290">
    <property type="entry name" value="PROTOCADHERIN 2 ALPHA A 15-RELATED"/>
    <property type="match status" value="1"/>
</dbReference>
<evidence type="ECO:0000313" key="14">
    <source>
        <dbReference type="Proteomes" id="UP000005226"/>
    </source>
</evidence>